<proteinExistence type="predicted"/>
<protein>
    <submittedName>
        <fullName evidence="2">Uncharacterized protein (TIGR02678 family)</fullName>
    </submittedName>
</protein>
<dbReference type="RefSeq" id="WP_179828578.1">
    <property type="nucleotide sequence ID" value="NZ_JACCFS010000001.1"/>
</dbReference>
<evidence type="ECO:0000313" key="3">
    <source>
        <dbReference type="Proteomes" id="UP000572051"/>
    </source>
</evidence>
<comment type="caution">
    <text evidence="2">The sequence shown here is derived from an EMBL/GenBank/DDBJ whole genome shotgun (WGS) entry which is preliminary data.</text>
</comment>
<dbReference type="EMBL" id="JACCFS010000001">
    <property type="protein sequence ID" value="NYJ37661.1"/>
    <property type="molecule type" value="Genomic_DNA"/>
</dbReference>
<reference evidence="2 3" key="1">
    <citation type="submission" date="2020-07" db="EMBL/GenBank/DDBJ databases">
        <title>Sequencing the genomes of 1000 actinobacteria strains.</title>
        <authorList>
            <person name="Klenk H.-P."/>
        </authorList>
    </citation>
    <scope>NUCLEOTIDE SEQUENCE [LARGE SCALE GENOMIC DNA]</scope>
    <source>
        <strain evidence="2 3">DSM 44442</strain>
    </source>
</reference>
<dbReference type="Pfam" id="PF09661">
    <property type="entry name" value="DUF2398"/>
    <property type="match status" value="1"/>
</dbReference>
<dbReference type="Proteomes" id="UP000572051">
    <property type="component" value="Unassembled WGS sequence"/>
</dbReference>
<dbReference type="AlphaFoldDB" id="A0A7Z0ESW2"/>
<evidence type="ECO:0000256" key="1">
    <source>
        <dbReference type="SAM" id="MobiDB-lite"/>
    </source>
</evidence>
<name>A0A7Z0ESW2_9ACTN</name>
<keyword evidence="3" id="KW-1185">Reference proteome</keyword>
<organism evidence="2 3">
    <name type="scientific">Nocardiopsis aegyptia</name>
    <dbReference type="NCBI Taxonomy" id="220378"/>
    <lineage>
        <taxon>Bacteria</taxon>
        <taxon>Bacillati</taxon>
        <taxon>Actinomycetota</taxon>
        <taxon>Actinomycetes</taxon>
        <taxon>Streptosporangiales</taxon>
        <taxon>Nocardiopsidaceae</taxon>
        <taxon>Nocardiopsis</taxon>
    </lineage>
</organism>
<accession>A0A7Z0ESW2</accession>
<feature type="compositionally biased region" description="Low complexity" evidence="1">
    <location>
        <begin position="455"/>
        <end position="474"/>
    </location>
</feature>
<sequence>MAGRRGSARTVDPADLGSYQQAVRRVLTCDLITATRPRPGALDQVLRWADQMAEDLRALFGYTLIATTDHVRLVRELDELDPTQRQVFARRGRPFDRRRLAYLCLLLACFQRSQIEISLGDLVRRFTPVANSVEGLGYDPTDSTHKAALVDVAHWLLDRGALHLSDGSLEAWARGGEQADALFDVDHDVCEILFRPARPVQHLGSVTGLLSDTEAGGARRERTAQRARRLLLEHPAVYYADLDADTAAALRAKGLAEEVARITGLTVERRAEGVLLADPGGLFTDRPFPGRGGAVTRTAGLLLAQLADLFETSWAALVHMEAPSRADEHADLVRLVDAGLPRHGVVGELAWTDSGDRAPAPAADSQRVPLVERGRLEDMVADLFAEFGAASFTNAWQQDPHGLLDAALALLADLRLVRPVPGGVLVMPAALRYRNIQGALPEREDTGHLPFGSLDEPAPAVGEAAAPDPEGQSA</sequence>
<evidence type="ECO:0000313" key="2">
    <source>
        <dbReference type="EMBL" id="NYJ37661.1"/>
    </source>
</evidence>
<feature type="region of interest" description="Disordered" evidence="1">
    <location>
        <begin position="444"/>
        <end position="474"/>
    </location>
</feature>
<gene>
    <name evidence="2" type="ORF">HNR10_005542</name>
</gene>
<dbReference type="InterPro" id="IPR013494">
    <property type="entry name" value="CHP02678"/>
</dbReference>